<dbReference type="Gene3D" id="2.170.130.10">
    <property type="entry name" value="TonB-dependent receptor, plug domain"/>
    <property type="match status" value="1"/>
</dbReference>
<proteinExistence type="inferred from homology"/>
<evidence type="ECO:0000256" key="6">
    <source>
        <dbReference type="ARBA" id="ARBA00023136"/>
    </source>
</evidence>
<dbReference type="InterPro" id="IPR039426">
    <property type="entry name" value="TonB-dep_rcpt-like"/>
</dbReference>
<keyword evidence="2 8" id="KW-0813">Transport</keyword>
<evidence type="ECO:0000256" key="8">
    <source>
        <dbReference type="PROSITE-ProRule" id="PRU01360"/>
    </source>
</evidence>
<dbReference type="EMBL" id="CP032157">
    <property type="protein sequence ID" value="AXY74573.1"/>
    <property type="molecule type" value="Genomic_DNA"/>
</dbReference>
<dbReference type="Gene3D" id="2.40.170.20">
    <property type="entry name" value="TonB-dependent receptor, beta-barrel domain"/>
    <property type="match status" value="1"/>
</dbReference>
<gene>
    <name evidence="13" type="ORF">D3H65_11540</name>
</gene>
<keyword evidence="10" id="KW-0732">Signal</keyword>
<keyword evidence="13" id="KW-0675">Receptor</keyword>
<dbReference type="InterPro" id="IPR023996">
    <property type="entry name" value="TonB-dep_OMP_SusC/RagA"/>
</dbReference>
<protein>
    <submittedName>
        <fullName evidence="13">TonB-dependent receptor</fullName>
    </submittedName>
</protein>
<dbReference type="Pfam" id="PF07715">
    <property type="entry name" value="Plug"/>
    <property type="match status" value="1"/>
</dbReference>
<evidence type="ECO:0000259" key="11">
    <source>
        <dbReference type="Pfam" id="PF00593"/>
    </source>
</evidence>
<evidence type="ECO:0000256" key="10">
    <source>
        <dbReference type="SAM" id="SignalP"/>
    </source>
</evidence>
<sequence>MSKTKPLFLLVLLCLTGFAYGQTITGEIIDKTTRTPIAAATITGSKSKKTAVSDASGKFTIQLSDDKSVEVSYVGYTAQTVGITNAINYIIELEPSNSSLDQVVVVAYGSQKKANLTGAVTTVDVSKTMQSRPVNDPAKALQGVVPGLTITYSNGGLTAGPGINIRGIGSVSGTSKPLIMVDNVETPDLSIINPNDIESVSVLKDAASTSIYGARAAFGVVLIKTKSGKRNQRTSIVYSNNFSWNKPTTLPDFADPVPELTALDEASQRSNITNPEIFGMKLTTLREGIKNWQQKYANNRKSNEMVEGEDFEYNTTDKRMYFYRVWDAKDIMLKDYSSEMQQNLSIRGGSEKVGYYVSTGYSNEGGILKMNPDNVKKYNITAAVNASVTPWLDVDAKMMYRNFKYEYPFQYQDYWYYFWRWGSYFPYGTYNGNYFRHTPAYMAQANTNNVVDNYSRIDLGATFKITKNLNIRADYTIGRDNVLRHEAGGPVMAYDFWATEYPKLANVATVSQDRTSYGTGRYLVNTLNAYATYNKTFFSDHNVKVTAGVNMEQNEYLNFTAERRSLLDPDKDELGLATGDQFASGSHSKNAYAGYFGRINYDFQGKYLLELNGRYDGSSSFSPDDRWAWFSSASAGYRISEEAFMDVLKPVVSDMKFRASYGSVGNQDVGGNFYLETMSNSTASWITPGTTTRVPTILSPRSVAQSLTWEKVTTIDLGTDIRLLDNKVGVTFDYYQRTTSGMLINPAIPATFGTAAPKINSGELRNRGWELSIDGNMNVGKDLNLYGVLTLADNKAVITKWDNPSKLISQNYEGKVWGEIWGFETYGFFQSADDVTNSPSQTGIAGDKFVYGPGDIKYKDLDGNKLINGGKASALDPGDMKVIGNSQPRYQYSARLGGTYKGFDLDIYIQGVGKRDYWGIGNIAIPMYQGADILYAHQLDYWTPTNTDARYPRPFIGNITGKISGLANGANNFYPQTKYLQNLAYCRLKNITLGYTLPAALVTKYKIQKLRIYVSGQNLAEISNVGLPLDPEITDGGDFNFLGRTFPFERNFSFGLQVTL</sequence>
<evidence type="ECO:0000256" key="7">
    <source>
        <dbReference type="ARBA" id="ARBA00023237"/>
    </source>
</evidence>
<comment type="similarity">
    <text evidence="8 9">Belongs to the TonB-dependent receptor family.</text>
</comment>
<evidence type="ECO:0000256" key="1">
    <source>
        <dbReference type="ARBA" id="ARBA00004571"/>
    </source>
</evidence>
<feature type="chain" id="PRO_5017533225" evidence="10">
    <location>
        <begin position="22"/>
        <end position="1060"/>
    </location>
</feature>
<dbReference type="NCBIfam" id="TIGR04056">
    <property type="entry name" value="OMP_RagA_SusC"/>
    <property type="match status" value="1"/>
</dbReference>
<evidence type="ECO:0000313" key="13">
    <source>
        <dbReference type="EMBL" id="AXY74573.1"/>
    </source>
</evidence>
<dbReference type="NCBIfam" id="TIGR04057">
    <property type="entry name" value="SusC_RagA_signa"/>
    <property type="match status" value="1"/>
</dbReference>
<organism evidence="13 14">
    <name type="scientific">Paraflavitalea soli</name>
    <dbReference type="NCBI Taxonomy" id="2315862"/>
    <lineage>
        <taxon>Bacteria</taxon>
        <taxon>Pseudomonadati</taxon>
        <taxon>Bacteroidota</taxon>
        <taxon>Chitinophagia</taxon>
        <taxon>Chitinophagales</taxon>
        <taxon>Chitinophagaceae</taxon>
        <taxon>Paraflavitalea</taxon>
    </lineage>
</organism>
<evidence type="ECO:0000256" key="5">
    <source>
        <dbReference type="ARBA" id="ARBA00023077"/>
    </source>
</evidence>
<keyword evidence="3 8" id="KW-1134">Transmembrane beta strand</keyword>
<dbReference type="InterPro" id="IPR000531">
    <property type="entry name" value="Beta-barrel_TonB"/>
</dbReference>
<dbReference type="KEGG" id="pseg:D3H65_11540"/>
<evidence type="ECO:0000313" key="14">
    <source>
        <dbReference type="Proteomes" id="UP000263900"/>
    </source>
</evidence>
<evidence type="ECO:0000256" key="4">
    <source>
        <dbReference type="ARBA" id="ARBA00022692"/>
    </source>
</evidence>
<reference evidence="13 14" key="1">
    <citation type="submission" date="2018-09" db="EMBL/GenBank/DDBJ databases">
        <title>Genome sequencing of strain 6GH32-13.</title>
        <authorList>
            <person name="Weon H.-Y."/>
            <person name="Heo J."/>
            <person name="Kwon S.-W."/>
        </authorList>
    </citation>
    <scope>NUCLEOTIDE SEQUENCE [LARGE SCALE GENOMIC DNA]</scope>
    <source>
        <strain evidence="13 14">5GH32-13</strain>
    </source>
</reference>
<dbReference type="InterPro" id="IPR037066">
    <property type="entry name" value="Plug_dom_sf"/>
</dbReference>
<dbReference type="RefSeq" id="WP_119050458.1">
    <property type="nucleotide sequence ID" value="NZ_CP032157.1"/>
</dbReference>
<dbReference type="PROSITE" id="PS52016">
    <property type="entry name" value="TONB_DEPENDENT_REC_3"/>
    <property type="match status" value="1"/>
</dbReference>
<keyword evidence="5 9" id="KW-0798">TonB box</keyword>
<feature type="domain" description="TonB-dependent receptor plug" evidence="12">
    <location>
        <begin position="113"/>
        <end position="220"/>
    </location>
</feature>
<comment type="subcellular location">
    <subcellularLocation>
        <location evidence="1 8">Cell outer membrane</location>
        <topology evidence="1 8">Multi-pass membrane protein</topology>
    </subcellularLocation>
</comment>
<dbReference type="Pfam" id="PF13715">
    <property type="entry name" value="CarbopepD_reg_2"/>
    <property type="match status" value="1"/>
</dbReference>
<dbReference type="Gene3D" id="2.60.40.1120">
    <property type="entry name" value="Carboxypeptidase-like, regulatory domain"/>
    <property type="match status" value="1"/>
</dbReference>
<keyword evidence="7 8" id="KW-0998">Cell outer membrane</keyword>
<dbReference type="SUPFAM" id="SSF49464">
    <property type="entry name" value="Carboxypeptidase regulatory domain-like"/>
    <property type="match status" value="1"/>
</dbReference>
<feature type="domain" description="TonB-dependent receptor-like beta-barrel" evidence="11">
    <location>
        <begin position="405"/>
        <end position="1019"/>
    </location>
</feature>
<evidence type="ECO:0000259" key="12">
    <source>
        <dbReference type="Pfam" id="PF07715"/>
    </source>
</evidence>
<dbReference type="InterPro" id="IPR036942">
    <property type="entry name" value="Beta-barrel_TonB_sf"/>
</dbReference>
<name>A0A3B7MMP1_9BACT</name>
<evidence type="ECO:0000256" key="2">
    <source>
        <dbReference type="ARBA" id="ARBA00022448"/>
    </source>
</evidence>
<dbReference type="Pfam" id="PF00593">
    <property type="entry name" value="TonB_dep_Rec_b-barrel"/>
    <property type="match status" value="1"/>
</dbReference>
<dbReference type="AlphaFoldDB" id="A0A3B7MMP1"/>
<keyword evidence="4 8" id="KW-0812">Transmembrane</keyword>
<keyword evidence="6 8" id="KW-0472">Membrane</keyword>
<dbReference type="OrthoDB" id="604358at2"/>
<dbReference type="Proteomes" id="UP000263900">
    <property type="component" value="Chromosome"/>
</dbReference>
<feature type="signal peptide" evidence="10">
    <location>
        <begin position="1"/>
        <end position="21"/>
    </location>
</feature>
<dbReference type="GO" id="GO:0009279">
    <property type="term" value="C:cell outer membrane"/>
    <property type="evidence" value="ECO:0007669"/>
    <property type="project" value="UniProtKB-SubCell"/>
</dbReference>
<accession>A0A3B7MMP1</accession>
<dbReference type="InterPro" id="IPR023997">
    <property type="entry name" value="TonB-dep_OMP_SusC/RagA_CS"/>
</dbReference>
<dbReference type="SUPFAM" id="SSF56935">
    <property type="entry name" value="Porins"/>
    <property type="match status" value="1"/>
</dbReference>
<evidence type="ECO:0000256" key="3">
    <source>
        <dbReference type="ARBA" id="ARBA00022452"/>
    </source>
</evidence>
<keyword evidence="14" id="KW-1185">Reference proteome</keyword>
<evidence type="ECO:0000256" key="9">
    <source>
        <dbReference type="RuleBase" id="RU003357"/>
    </source>
</evidence>
<dbReference type="InterPro" id="IPR008969">
    <property type="entry name" value="CarboxyPept-like_regulatory"/>
</dbReference>
<dbReference type="InterPro" id="IPR012910">
    <property type="entry name" value="Plug_dom"/>
</dbReference>